<dbReference type="Pfam" id="PF13590">
    <property type="entry name" value="DUF4136"/>
    <property type="match status" value="1"/>
</dbReference>
<dbReference type="RefSeq" id="WP_264137243.1">
    <property type="nucleotide sequence ID" value="NZ_JAOYOD010000001.1"/>
</dbReference>
<evidence type="ECO:0000313" key="3">
    <source>
        <dbReference type="Proteomes" id="UP001300692"/>
    </source>
</evidence>
<keyword evidence="3" id="KW-1185">Reference proteome</keyword>
<proteinExistence type="predicted"/>
<evidence type="ECO:0000313" key="2">
    <source>
        <dbReference type="EMBL" id="MCV9386455.1"/>
    </source>
</evidence>
<sequence>MRFIGLWIILITLASTCGPAKVIEFVNSDMDFSDYKSYRLINFKSENKDYSQEGLHLFDQIEKEIELNMKLKNFTSDRNNPDLIVRYELMSTTTTETQRNYNYYYDPYYYYTPPAQSKNYTDAILLIEFRDKSRKKLVWQASLDLRFGKKTTADLAIKQAVDRIFETYPYEAGSNEKIVKEK</sequence>
<dbReference type="Gene3D" id="3.30.160.670">
    <property type="match status" value="1"/>
</dbReference>
<name>A0ABT3CRW5_9BACT</name>
<feature type="domain" description="DUF4136" evidence="1">
    <location>
        <begin position="27"/>
        <end position="170"/>
    </location>
</feature>
<dbReference type="InterPro" id="IPR025411">
    <property type="entry name" value="DUF4136"/>
</dbReference>
<protein>
    <submittedName>
        <fullName evidence="2">DUF4136 domain-containing protein</fullName>
    </submittedName>
</protein>
<dbReference type="Proteomes" id="UP001300692">
    <property type="component" value="Unassembled WGS sequence"/>
</dbReference>
<evidence type="ECO:0000259" key="1">
    <source>
        <dbReference type="Pfam" id="PF13590"/>
    </source>
</evidence>
<comment type="caution">
    <text evidence="2">The sequence shown here is derived from an EMBL/GenBank/DDBJ whole genome shotgun (WGS) entry which is preliminary data.</text>
</comment>
<gene>
    <name evidence="2" type="ORF">N7U62_07260</name>
</gene>
<dbReference type="EMBL" id="JAOYOD010000001">
    <property type="protein sequence ID" value="MCV9386455.1"/>
    <property type="molecule type" value="Genomic_DNA"/>
</dbReference>
<reference evidence="2 3" key="1">
    <citation type="submission" date="2022-10" db="EMBL/GenBank/DDBJ databases">
        <title>Comparative genomics and taxonomic characterization of three novel marine species of genus Reichenbachiella exhibiting antioxidant and polysaccharide degradation activities.</title>
        <authorList>
            <person name="Muhammad N."/>
            <person name="Lee Y.-J."/>
            <person name="Ko J."/>
            <person name="Kim S.-G."/>
        </authorList>
    </citation>
    <scope>NUCLEOTIDE SEQUENCE [LARGE SCALE GENOMIC DNA]</scope>
    <source>
        <strain evidence="2 3">ABR2-5</strain>
    </source>
</reference>
<organism evidence="2 3">
    <name type="scientific">Reichenbachiella ulvae</name>
    <dbReference type="NCBI Taxonomy" id="2980104"/>
    <lineage>
        <taxon>Bacteria</taxon>
        <taxon>Pseudomonadati</taxon>
        <taxon>Bacteroidota</taxon>
        <taxon>Cytophagia</taxon>
        <taxon>Cytophagales</taxon>
        <taxon>Reichenbachiellaceae</taxon>
        <taxon>Reichenbachiella</taxon>
    </lineage>
</organism>
<accession>A0ABT3CRW5</accession>